<dbReference type="EMBL" id="FRAS01000008">
    <property type="protein sequence ID" value="SHK97897.1"/>
    <property type="molecule type" value="Genomic_DNA"/>
</dbReference>
<sequence>MQKPPKKFFGGFCVRDGQCAAKPLIFPGTNLTPALRMKNIVLTGLLAGLLLGGCNQQQPKTGETAAPASLADVKEINQLFELYWEENAKLFPLEATTQGDNRYNDQLPNDGTKAFRQNLAAFYQKYLDGLRKFDRAKLSATEKVSYDIFQYDLETKLEGLKLNTWMMPFQQFWGLPIMMGQYGSGEGMQPFKTAKDYDNWLGRVRGFSVWADTAISNFRQGMQAGVVLPKVLVNKMIPQMRDLQVTDPTKSLFYGPITKMPADISAADKERITAAYKKAIMEELVPTYKKLGDFLEKEYAPKARPSTGISAIPGGADIYRYYVKSWTTTDKTPDEIYQTGLKEVARIRGEMEKVKAQVGFKGELPAFFASLKTDPKLMPFKTPEDVLNAFRGIQANITPNLSKMFGRTPKTPFEIRQTEAFRAASASAEYNQGSPDGTRPGIFYIPIIDATKFNVTSGMESLFLHEAIPGHHYQISLQQENNDLPKFRRFAWYGAMGEGWALYTESLGKELGLYTDPYQYMGALGDEMHRAVRLVVDVGMHSKNMTREQAIKYMLDNEAISEEGAVAEIERYMAIPGQALSYKIGALKIRELREKYAQQLSGKPNVLREKYAGQNKEHFRLPDFHDELLVDGVMPLAVLERKMDNWAATQK</sequence>
<dbReference type="InterPro" id="IPR010281">
    <property type="entry name" value="DUF885"/>
</dbReference>
<dbReference type="PANTHER" id="PTHR33361:SF16">
    <property type="entry name" value="DUF885 DOMAIN-CONTAINING PROTEIN"/>
    <property type="match status" value="1"/>
</dbReference>
<name>A0A1M6WVY6_9BACT</name>
<dbReference type="Proteomes" id="UP000183947">
    <property type="component" value="Unassembled WGS sequence"/>
</dbReference>
<dbReference type="STRING" id="1121959.SAMN02746009_01916"/>
<gene>
    <name evidence="1" type="ORF">SAMN02746009_01916</name>
</gene>
<dbReference type="AlphaFoldDB" id="A0A1M6WVY6"/>
<dbReference type="PANTHER" id="PTHR33361">
    <property type="entry name" value="GLR0591 PROTEIN"/>
    <property type="match status" value="1"/>
</dbReference>
<protein>
    <submittedName>
        <fullName evidence="1">Uncharacterized conserved protein, DUF885 familyt</fullName>
    </submittedName>
</protein>
<keyword evidence="2" id="KW-1185">Reference proteome</keyword>
<dbReference type="Pfam" id="PF05960">
    <property type="entry name" value="DUF885"/>
    <property type="match status" value="1"/>
</dbReference>
<reference evidence="2" key="1">
    <citation type="submission" date="2016-11" db="EMBL/GenBank/DDBJ databases">
        <authorList>
            <person name="Varghese N."/>
            <person name="Submissions S."/>
        </authorList>
    </citation>
    <scope>NUCLEOTIDE SEQUENCE [LARGE SCALE GENOMIC DNA]</scope>
    <source>
        <strain evidence="2">DSM 18569</strain>
    </source>
</reference>
<organism evidence="1 2">
    <name type="scientific">Hymenobacter psychrotolerans DSM 18569</name>
    <dbReference type="NCBI Taxonomy" id="1121959"/>
    <lineage>
        <taxon>Bacteria</taxon>
        <taxon>Pseudomonadati</taxon>
        <taxon>Bacteroidota</taxon>
        <taxon>Cytophagia</taxon>
        <taxon>Cytophagales</taxon>
        <taxon>Hymenobacteraceae</taxon>
        <taxon>Hymenobacter</taxon>
    </lineage>
</organism>
<evidence type="ECO:0000313" key="1">
    <source>
        <dbReference type="EMBL" id="SHK97897.1"/>
    </source>
</evidence>
<proteinExistence type="predicted"/>
<evidence type="ECO:0000313" key="2">
    <source>
        <dbReference type="Proteomes" id="UP000183947"/>
    </source>
</evidence>
<accession>A0A1M6WVY6</accession>